<dbReference type="SUPFAM" id="SSF53335">
    <property type="entry name" value="S-adenosyl-L-methionine-dependent methyltransferases"/>
    <property type="match status" value="1"/>
</dbReference>
<evidence type="ECO:0000256" key="7">
    <source>
        <dbReference type="ARBA" id="ARBA00022946"/>
    </source>
</evidence>
<keyword evidence="5 11" id="KW-0949">S-adenosyl-L-methionine</keyword>
<evidence type="ECO:0000313" key="13">
    <source>
        <dbReference type="EMBL" id="KAF2883332.1"/>
    </source>
</evidence>
<dbReference type="InterPro" id="IPR023267">
    <property type="entry name" value="RCMT"/>
</dbReference>
<comment type="caution">
    <text evidence="11">Lacks conserved residue(s) required for the propagation of feature annotation.</text>
</comment>
<evidence type="ECO:0000256" key="6">
    <source>
        <dbReference type="ARBA" id="ARBA00022884"/>
    </source>
</evidence>
<dbReference type="Gene3D" id="3.40.50.150">
    <property type="entry name" value="Vaccinia Virus protein VP39"/>
    <property type="match status" value="1"/>
</dbReference>
<organism evidence="13 14">
    <name type="scientific">Ignelater luminosus</name>
    <name type="common">Cucubano</name>
    <name type="synonym">Pyrophorus luminosus</name>
    <dbReference type="NCBI Taxonomy" id="2038154"/>
    <lineage>
        <taxon>Eukaryota</taxon>
        <taxon>Metazoa</taxon>
        <taxon>Ecdysozoa</taxon>
        <taxon>Arthropoda</taxon>
        <taxon>Hexapoda</taxon>
        <taxon>Insecta</taxon>
        <taxon>Pterygota</taxon>
        <taxon>Neoptera</taxon>
        <taxon>Endopterygota</taxon>
        <taxon>Coleoptera</taxon>
        <taxon>Polyphaga</taxon>
        <taxon>Elateriformia</taxon>
        <taxon>Elateroidea</taxon>
        <taxon>Elateridae</taxon>
        <taxon>Agrypninae</taxon>
        <taxon>Pyrophorini</taxon>
        <taxon>Ignelater</taxon>
    </lineage>
</organism>
<keyword evidence="14" id="KW-1185">Reference proteome</keyword>
<feature type="domain" description="SAM-dependent MTase RsmB/NOP-type" evidence="12">
    <location>
        <begin position="170"/>
        <end position="481"/>
    </location>
</feature>
<keyword evidence="4 11" id="KW-0808">Transferase</keyword>
<proteinExistence type="inferred from homology"/>
<comment type="catalytic activity">
    <reaction evidence="10">
        <text>a cytidine in rRNA + S-adenosyl-L-methionine = a 5-methylcytidine in rRNA + S-adenosyl-L-homocysteine + H(+)</text>
        <dbReference type="Rhea" id="RHEA:61484"/>
        <dbReference type="Rhea" id="RHEA-COMP:15836"/>
        <dbReference type="Rhea" id="RHEA-COMP:15837"/>
        <dbReference type="ChEBI" id="CHEBI:15378"/>
        <dbReference type="ChEBI" id="CHEBI:57856"/>
        <dbReference type="ChEBI" id="CHEBI:59789"/>
        <dbReference type="ChEBI" id="CHEBI:74483"/>
        <dbReference type="ChEBI" id="CHEBI:82748"/>
    </reaction>
</comment>
<dbReference type="InterPro" id="IPR001678">
    <property type="entry name" value="MeTrfase_RsmB-F_NOP2_dom"/>
</dbReference>
<evidence type="ECO:0000256" key="4">
    <source>
        <dbReference type="ARBA" id="ARBA00022679"/>
    </source>
</evidence>
<feature type="active site" description="Nucleophile" evidence="11">
    <location>
        <position position="406"/>
    </location>
</feature>
<evidence type="ECO:0000256" key="1">
    <source>
        <dbReference type="ARBA" id="ARBA00004173"/>
    </source>
</evidence>
<dbReference type="OrthoDB" id="8020218at2759"/>
<evidence type="ECO:0000256" key="2">
    <source>
        <dbReference type="ARBA" id="ARBA00022552"/>
    </source>
</evidence>
<accession>A0A8K0G056</accession>
<dbReference type="Proteomes" id="UP000801492">
    <property type="component" value="Unassembled WGS sequence"/>
</dbReference>
<protein>
    <recommendedName>
        <fullName evidence="9">NOL1/NOP2/Sun domain family member 4</fullName>
    </recommendedName>
</protein>
<evidence type="ECO:0000256" key="3">
    <source>
        <dbReference type="ARBA" id="ARBA00022603"/>
    </source>
</evidence>
<feature type="binding site" evidence="11">
    <location>
        <position position="300"/>
    </location>
    <ligand>
        <name>S-adenosyl-L-methionine</name>
        <dbReference type="ChEBI" id="CHEBI:59789"/>
    </ligand>
</feature>
<reference evidence="13" key="1">
    <citation type="submission" date="2019-08" db="EMBL/GenBank/DDBJ databases">
        <title>The genome of the North American firefly Photinus pyralis.</title>
        <authorList>
            <consortium name="Photinus pyralis genome working group"/>
            <person name="Fallon T.R."/>
            <person name="Sander Lower S.E."/>
            <person name="Weng J.-K."/>
        </authorList>
    </citation>
    <scope>NUCLEOTIDE SEQUENCE</scope>
    <source>
        <strain evidence="13">TRF0915ILg1</strain>
        <tissue evidence="13">Whole body</tissue>
    </source>
</reference>
<keyword evidence="8" id="KW-0496">Mitochondrion</keyword>
<dbReference type="GO" id="GO:0031167">
    <property type="term" value="P:rRNA methylation"/>
    <property type="evidence" value="ECO:0007669"/>
    <property type="project" value="TreeGrafter"/>
</dbReference>
<keyword evidence="2" id="KW-0698">rRNA processing</keyword>
<evidence type="ECO:0000256" key="11">
    <source>
        <dbReference type="PROSITE-ProRule" id="PRU01023"/>
    </source>
</evidence>
<dbReference type="EMBL" id="VTPC01090436">
    <property type="protein sequence ID" value="KAF2883332.1"/>
    <property type="molecule type" value="Genomic_DNA"/>
</dbReference>
<dbReference type="PANTHER" id="PTHR22808">
    <property type="entry name" value="NCL1 YEAST -RELATED NOL1/NOP2/FMU SUN DOMAIN-CONTAINING"/>
    <property type="match status" value="1"/>
</dbReference>
<dbReference type="GO" id="GO:0003723">
    <property type="term" value="F:RNA binding"/>
    <property type="evidence" value="ECO:0007669"/>
    <property type="project" value="UniProtKB-UniRule"/>
</dbReference>
<comment type="similarity">
    <text evidence="11">Belongs to the class I-like SAM-binding methyltransferase superfamily. RsmB/NOP family.</text>
</comment>
<feature type="binding site" evidence="11">
    <location>
        <position position="351"/>
    </location>
    <ligand>
        <name>S-adenosyl-L-methionine</name>
        <dbReference type="ChEBI" id="CHEBI:59789"/>
    </ligand>
</feature>
<dbReference type="PRINTS" id="PR02008">
    <property type="entry name" value="RCMTFAMILY"/>
</dbReference>
<evidence type="ECO:0000256" key="9">
    <source>
        <dbReference type="ARBA" id="ARBA00042050"/>
    </source>
</evidence>
<dbReference type="GO" id="GO:0005762">
    <property type="term" value="C:mitochondrial large ribosomal subunit"/>
    <property type="evidence" value="ECO:0007669"/>
    <property type="project" value="TreeGrafter"/>
</dbReference>
<dbReference type="AlphaFoldDB" id="A0A8K0G056"/>
<keyword evidence="7" id="KW-0809">Transit peptide</keyword>
<dbReference type="InterPro" id="IPR029063">
    <property type="entry name" value="SAM-dependent_MTases_sf"/>
</dbReference>
<name>A0A8K0G056_IGNLU</name>
<dbReference type="Gene3D" id="6.20.240.40">
    <property type="match status" value="2"/>
</dbReference>
<dbReference type="GO" id="GO:0008173">
    <property type="term" value="F:RNA methyltransferase activity"/>
    <property type="evidence" value="ECO:0007669"/>
    <property type="project" value="InterPro"/>
</dbReference>
<gene>
    <name evidence="13" type="ORF">ILUMI_22834</name>
</gene>
<dbReference type="InterPro" id="IPR049560">
    <property type="entry name" value="MeTrfase_RsmB-F_NOP2_cat"/>
</dbReference>
<keyword evidence="6 11" id="KW-0694">RNA-binding</keyword>
<dbReference type="PROSITE" id="PS51686">
    <property type="entry name" value="SAM_MT_RSMB_NOP"/>
    <property type="match status" value="1"/>
</dbReference>
<dbReference type="Pfam" id="PF01189">
    <property type="entry name" value="Methyltr_RsmB-F"/>
    <property type="match status" value="1"/>
</dbReference>
<keyword evidence="3 11" id="KW-0489">Methyltransferase</keyword>
<evidence type="ECO:0000313" key="14">
    <source>
        <dbReference type="Proteomes" id="UP000801492"/>
    </source>
</evidence>
<evidence type="ECO:0000256" key="8">
    <source>
        <dbReference type="ARBA" id="ARBA00023128"/>
    </source>
</evidence>
<comment type="subcellular location">
    <subcellularLocation>
        <location evidence="1">Mitochondrion</location>
    </subcellularLocation>
</comment>
<evidence type="ECO:0000256" key="10">
    <source>
        <dbReference type="ARBA" id="ARBA00049302"/>
    </source>
</evidence>
<sequence length="482" mass="55996">MYSSALLKNLLAYGKIIIRNKHKPTHWSVQRKKIHPVDKALNHFDDFYKQVFSYNWPSIRRGLLGKQKYVAVINNYGDVEETIAKLENQGALNMRTLFHLEKGYIQEKYEENKRVRYLEKIWKMEKQMDNKFQEENNTPEKPDSKQVKEYSLEASLRNADIDSSRLVDGDSREMAPILAQFLPATKIKGKEDWIPESQHYQYYNKDPNINVVIEKQHDFHFPEHLNAYCYEQSNYSDFELPKKGITGVYNYYLMDGGSVLPILALDLKPGNKVLDMCASPGGKSYLALQTLYPEYLVCNDVSYSRVSRIFKVLEEYLYDLNERWIKPNRLKVTNSDGRSISENNFDRILVDVPCTTDRHSVIENENNIFKPGRIKERLQLPELQCALLVQALKLVCEGGVVVYSTCSLSPIQNDGVVYMALKQVWEETKLEFIVKDLSPALAQIRSVFKLADQNLMKYGNLVIPFVSQNYGPTYFCKLERIK</sequence>
<comment type="caution">
    <text evidence="13">The sequence shown here is derived from an EMBL/GenBank/DDBJ whole genome shotgun (WGS) entry which is preliminary data.</text>
</comment>
<evidence type="ECO:0000256" key="5">
    <source>
        <dbReference type="ARBA" id="ARBA00022691"/>
    </source>
</evidence>
<evidence type="ECO:0000259" key="12">
    <source>
        <dbReference type="PROSITE" id="PS51686"/>
    </source>
</evidence>
<dbReference type="FunFam" id="3.40.50.150:FF:000055">
    <property type="entry name" value="5-methylcytosine rRNA methyltransferase NSUN4"/>
    <property type="match status" value="1"/>
</dbReference>
<dbReference type="PANTHER" id="PTHR22808:SF3">
    <property type="entry name" value="5-METHYLCYTOSINE RRNA METHYLTRANSFERASE NSUN4"/>
    <property type="match status" value="1"/>
</dbReference>